<evidence type="ECO:0000313" key="2">
    <source>
        <dbReference type="EMBL" id="RUL97490.1"/>
    </source>
</evidence>
<organism evidence="2 3">
    <name type="scientific">Rhizobium anhuiense</name>
    <dbReference type="NCBI Taxonomy" id="1184720"/>
    <lineage>
        <taxon>Bacteria</taxon>
        <taxon>Pseudomonadati</taxon>
        <taxon>Pseudomonadota</taxon>
        <taxon>Alphaproteobacteria</taxon>
        <taxon>Hyphomicrobiales</taxon>
        <taxon>Rhizobiaceae</taxon>
        <taxon>Rhizobium/Agrobacterium group</taxon>
        <taxon>Rhizobium</taxon>
    </lineage>
</organism>
<dbReference type="AlphaFoldDB" id="A0A3S0QIE3"/>
<comment type="caution">
    <text evidence="2">The sequence shown here is derived from an EMBL/GenBank/DDBJ whole genome shotgun (WGS) entry which is preliminary data.</text>
</comment>
<proteinExistence type="predicted"/>
<feature type="region of interest" description="Disordered" evidence="1">
    <location>
        <begin position="23"/>
        <end position="45"/>
    </location>
</feature>
<accession>A0A3S0QIE3</accession>
<dbReference type="Proteomes" id="UP000273611">
    <property type="component" value="Unassembled WGS sequence"/>
</dbReference>
<reference evidence="2 3" key="1">
    <citation type="journal article" date="2015" name="Int. J. Syst. Evol. Microbiol.">
        <title>Rhizobium anhuiense sp. nov., isolated from effective nodules of Vicia faba and Pisum sativum.</title>
        <authorList>
            <person name="Zhang Y.J."/>
            <person name="Zheng W.T."/>
            <person name="Everall I."/>
            <person name="Young J.P."/>
            <person name="Zhang X.X."/>
            <person name="Tian C.F."/>
            <person name="Sui X.H."/>
            <person name="Wang E.T."/>
            <person name="Chen W.X."/>
        </authorList>
    </citation>
    <scope>NUCLEOTIDE SEQUENCE [LARGE SCALE GENOMIC DNA]</scope>
    <source>
        <strain evidence="2 3">CCBAU 23252</strain>
    </source>
</reference>
<gene>
    <name evidence="2" type="ORF">EEQ99_26495</name>
</gene>
<dbReference type="EMBL" id="RIBW01000016">
    <property type="protein sequence ID" value="RUL97490.1"/>
    <property type="molecule type" value="Genomic_DNA"/>
</dbReference>
<sequence length="69" mass="7811">MQDESFAFPPVALHHLAYQKPPRLSSLPDESSVAGQLASGELNTQQKRKKLLDRYGEELKGKYPEWANL</sequence>
<evidence type="ECO:0000256" key="1">
    <source>
        <dbReference type="SAM" id="MobiDB-lite"/>
    </source>
</evidence>
<dbReference type="RefSeq" id="WP_028759211.1">
    <property type="nucleotide sequence ID" value="NZ_BMFI01000015.1"/>
</dbReference>
<evidence type="ECO:0000313" key="3">
    <source>
        <dbReference type="Proteomes" id="UP000273611"/>
    </source>
</evidence>
<name>A0A3S0QIE3_9HYPH</name>
<protein>
    <submittedName>
        <fullName evidence="2">Uncharacterized protein</fullName>
    </submittedName>
</protein>